<dbReference type="EMBL" id="CP013244">
    <property type="protein sequence ID" value="ANP45234.1"/>
    <property type="molecule type" value="Genomic_DNA"/>
</dbReference>
<gene>
    <name evidence="2" type="ORF">ATE48_04520</name>
</gene>
<dbReference type="Proteomes" id="UP000092498">
    <property type="component" value="Chromosome"/>
</dbReference>
<dbReference type="AlphaFoldDB" id="A0A1B1AFB2"/>
<accession>A0A1B1AFB2</accession>
<organism evidence="2 3">
    <name type="scientific">Candidatus Viadribacter manganicus</name>
    <dbReference type="NCBI Taxonomy" id="1759059"/>
    <lineage>
        <taxon>Bacteria</taxon>
        <taxon>Pseudomonadati</taxon>
        <taxon>Pseudomonadota</taxon>
        <taxon>Alphaproteobacteria</taxon>
        <taxon>Hyphomonadales</taxon>
        <taxon>Hyphomonadaceae</taxon>
        <taxon>Candidatus Viadribacter</taxon>
    </lineage>
</organism>
<keyword evidence="1" id="KW-1133">Transmembrane helix</keyword>
<evidence type="ECO:0000256" key="1">
    <source>
        <dbReference type="SAM" id="Phobius"/>
    </source>
</evidence>
<proteinExistence type="predicted"/>
<evidence type="ECO:0000313" key="2">
    <source>
        <dbReference type="EMBL" id="ANP45234.1"/>
    </source>
</evidence>
<evidence type="ECO:0008006" key="4">
    <source>
        <dbReference type="Google" id="ProtNLM"/>
    </source>
</evidence>
<protein>
    <recommendedName>
        <fullName evidence="4">DUF4345 domain-containing protein</fullName>
    </recommendedName>
</protein>
<keyword evidence="3" id="KW-1185">Reference proteome</keyword>
<keyword evidence="1" id="KW-0812">Transmembrane</keyword>
<feature type="transmembrane region" description="Helical" evidence="1">
    <location>
        <begin position="56"/>
        <end position="78"/>
    </location>
</feature>
<feature type="transmembrane region" description="Helical" evidence="1">
    <location>
        <begin position="85"/>
        <end position="107"/>
    </location>
</feature>
<dbReference type="RefSeq" id="WP_066768231.1">
    <property type="nucleotide sequence ID" value="NZ_CP013244.1"/>
</dbReference>
<evidence type="ECO:0000313" key="3">
    <source>
        <dbReference type="Proteomes" id="UP000092498"/>
    </source>
</evidence>
<reference evidence="2 3" key="1">
    <citation type="submission" date="2015-11" db="EMBL/GenBank/DDBJ databases">
        <title>Whole-Genome Sequence of Candidatus Oderbacter manganicum from the National Park Lower Oder Valley, Germany.</title>
        <authorList>
            <person name="Braun B."/>
            <person name="Liere K."/>
            <person name="Szewzyk U."/>
        </authorList>
    </citation>
    <scope>NUCLEOTIDE SEQUENCE [LARGE SCALE GENOMIC DNA]</scope>
    <source>
        <strain evidence="2 3">OTSz_A_272</strain>
    </source>
</reference>
<dbReference type="OrthoDB" id="7210524at2"/>
<keyword evidence="1" id="KW-0472">Membrane</keyword>
<name>A0A1B1AFB2_9PROT</name>
<dbReference type="InParanoid" id="A0A1B1AFB2"/>
<feature type="transmembrane region" description="Helical" evidence="1">
    <location>
        <begin position="12"/>
        <end position="36"/>
    </location>
</feature>
<sequence length="140" mass="14807">MFPASTNDQYRGAAASAWFLALLAVGSIVPGCIHYFLPDGGAEVIAGLDLGASRSLVIGVFAWMGATQIAYGLAQLAIALRYRPLVPLFLLLALTERTLAAIAGWITKAAGAAHHPPEHYAVVVLAPIILIFLVLSLRRT</sequence>
<feature type="transmembrane region" description="Helical" evidence="1">
    <location>
        <begin position="119"/>
        <end position="137"/>
    </location>
</feature>
<dbReference type="KEGG" id="cbot:ATE48_04520"/>